<dbReference type="EMBL" id="RWGY01000031">
    <property type="protein sequence ID" value="TVU14523.1"/>
    <property type="molecule type" value="Genomic_DNA"/>
</dbReference>
<organism evidence="1 2">
    <name type="scientific">Eragrostis curvula</name>
    <name type="common">weeping love grass</name>
    <dbReference type="NCBI Taxonomy" id="38414"/>
    <lineage>
        <taxon>Eukaryota</taxon>
        <taxon>Viridiplantae</taxon>
        <taxon>Streptophyta</taxon>
        <taxon>Embryophyta</taxon>
        <taxon>Tracheophyta</taxon>
        <taxon>Spermatophyta</taxon>
        <taxon>Magnoliopsida</taxon>
        <taxon>Liliopsida</taxon>
        <taxon>Poales</taxon>
        <taxon>Poaceae</taxon>
        <taxon>PACMAD clade</taxon>
        <taxon>Chloridoideae</taxon>
        <taxon>Eragrostideae</taxon>
        <taxon>Eragrostidinae</taxon>
        <taxon>Eragrostis</taxon>
    </lineage>
</organism>
<protein>
    <submittedName>
        <fullName evidence="1">Uncharacterized protein</fullName>
    </submittedName>
</protein>
<feature type="non-terminal residue" evidence="1">
    <location>
        <position position="1"/>
    </location>
</feature>
<keyword evidence="2" id="KW-1185">Reference proteome</keyword>
<proteinExistence type="predicted"/>
<evidence type="ECO:0000313" key="1">
    <source>
        <dbReference type="EMBL" id="TVU14523.1"/>
    </source>
</evidence>
<evidence type="ECO:0000313" key="2">
    <source>
        <dbReference type="Proteomes" id="UP000324897"/>
    </source>
</evidence>
<reference evidence="1 2" key="1">
    <citation type="journal article" date="2019" name="Sci. Rep.">
        <title>A high-quality genome of Eragrostis curvula grass provides insights into Poaceae evolution and supports new strategies to enhance forage quality.</title>
        <authorList>
            <person name="Carballo J."/>
            <person name="Santos B.A.C.M."/>
            <person name="Zappacosta D."/>
            <person name="Garbus I."/>
            <person name="Selva J.P."/>
            <person name="Gallo C.A."/>
            <person name="Diaz A."/>
            <person name="Albertini E."/>
            <person name="Caccamo M."/>
            <person name="Echenique V."/>
        </authorList>
    </citation>
    <scope>NUCLEOTIDE SEQUENCE [LARGE SCALE GENOMIC DNA]</scope>
    <source>
        <strain evidence="2">cv. Victoria</strain>
        <tissue evidence="1">Leaf</tissue>
    </source>
</reference>
<name>A0A5J9TT13_9POAL</name>
<dbReference type="Proteomes" id="UP000324897">
    <property type="component" value="Unassembled WGS sequence"/>
</dbReference>
<sequence length="130" mass="14781">MQLCKRGFGFYQNHRLKEDSCWIMCTNVGIIFLGKMERLKYCGSKPTKFYGVLDLLQARVGLDLETPTIKFQEKEYPGLEKINTARLKHVKKAEGSSEVTCSLGNTGGGGPIEVVHKEATFTRRHMNRRI</sequence>
<dbReference type="Gramene" id="TVU14523">
    <property type="protein sequence ID" value="TVU14523"/>
    <property type="gene ID" value="EJB05_37998"/>
</dbReference>
<accession>A0A5J9TT13</accession>
<dbReference type="AlphaFoldDB" id="A0A5J9TT13"/>
<comment type="caution">
    <text evidence="1">The sequence shown here is derived from an EMBL/GenBank/DDBJ whole genome shotgun (WGS) entry which is preliminary data.</text>
</comment>
<gene>
    <name evidence="1" type="ORF">EJB05_37998</name>
</gene>